<evidence type="ECO:0000256" key="2">
    <source>
        <dbReference type="ARBA" id="ARBA00023125"/>
    </source>
</evidence>
<evidence type="ECO:0000313" key="6">
    <source>
        <dbReference type="EMBL" id="TQR83069.1"/>
    </source>
</evidence>
<dbReference type="AlphaFoldDB" id="A0A544VSW5"/>
<dbReference type="InterPro" id="IPR002577">
    <property type="entry name" value="HTH_HxlR"/>
</dbReference>
<keyword evidence="3" id="KW-0804">Transcription</keyword>
<evidence type="ECO:0000256" key="3">
    <source>
        <dbReference type="ARBA" id="ARBA00023163"/>
    </source>
</evidence>
<dbReference type="InterPro" id="IPR036388">
    <property type="entry name" value="WH-like_DNA-bd_sf"/>
</dbReference>
<accession>A0A544VSW5</accession>
<gene>
    <name evidence="6" type="ORF">D8S82_28880</name>
</gene>
<dbReference type="SUPFAM" id="SSF46785">
    <property type="entry name" value="Winged helix' DNA-binding domain"/>
    <property type="match status" value="1"/>
</dbReference>
<proteinExistence type="predicted"/>
<dbReference type="EMBL" id="VIFX01000052">
    <property type="protein sequence ID" value="TQR83069.1"/>
    <property type="molecule type" value="Genomic_DNA"/>
</dbReference>
<sequence length="158" mass="17235">MGGVVVVSTPLGRSTCPVARTVNVVGDKWTLMILRDAFEGLTRFTQFQRSLGVAKNILSGRLHQLVEAGVLSVRPAAGGSAYNEYVLTPKGESLFHLVVALREWGTDNGFDDAEAPRSTYVDSRTGGPLPRLRYETADGDEIRPEHTRPVRPDGWTSP</sequence>
<evidence type="ECO:0000256" key="1">
    <source>
        <dbReference type="ARBA" id="ARBA00023015"/>
    </source>
</evidence>
<name>A0A544VSW5_9MYCO</name>
<dbReference type="Proteomes" id="UP000315759">
    <property type="component" value="Unassembled WGS sequence"/>
</dbReference>
<dbReference type="InterPro" id="IPR036390">
    <property type="entry name" value="WH_DNA-bd_sf"/>
</dbReference>
<feature type="compositionally biased region" description="Basic and acidic residues" evidence="4">
    <location>
        <begin position="132"/>
        <end position="151"/>
    </location>
</feature>
<dbReference type="Gene3D" id="1.10.10.10">
    <property type="entry name" value="Winged helix-like DNA-binding domain superfamily/Winged helix DNA-binding domain"/>
    <property type="match status" value="1"/>
</dbReference>
<reference evidence="6 7" key="1">
    <citation type="submission" date="2018-10" db="EMBL/GenBank/DDBJ databases">
        <title>Draft genome of Mycobacterium hodleri strain B.</title>
        <authorList>
            <person name="Amande T.J."/>
            <person name="Mcgenity T.J."/>
        </authorList>
    </citation>
    <scope>NUCLEOTIDE SEQUENCE [LARGE SCALE GENOMIC DNA]</scope>
    <source>
        <strain evidence="6 7">B</strain>
    </source>
</reference>
<dbReference type="PANTHER" id="PTHR33204">
    <property type="entry name" value="TRANSCRIPTIONAL REGULATOR, MARR FAMILY"/>
    <property type="match status" value="1"/>
</dbReference>
<comment type="caution">
    <text evidence="6">The sequence shown here is derived from an EMBL/GenBank/DDBJ whole genome shotgun (WGS) entry which is preliminary data.</text>
</comment>
<evidence type="ECO:0000256" key="4">
    <source>
        <dbReference type="SAM" id="MobiDB-lite"/>
    </source>
</evidence>
<keyword evidence="1" id="KW-0805">Transcription regulation</keyword>
<protein>
    <submittedName>
        <fullName evidence="6">Helix-turn-helix transcriptional regulator</fullName>
    </submittedName>
</protein>
<feature type="region of interest" description="Disordered" evidence="4">
    <location>
        <begin position="112"/>
        <end position="158"/>
    </location>
</feature>
<dbReference type="Pfam" id="PF01638">
    <property type="entry name" value="HxlR"/>
    <property type="match status" value="1"/>
</dbReference>
<dbReference type="PROSITE" id="PS51118">
    <property type="entry name" value="HTH_HXLR"/>
    <property type="match status" value="1"/>
</dbReference>
<keyword evidence="2" id="KW-0238">DNA-binding</keyword>
<evidence type="ECO:0000313" key="7">
    <source>
        <dbReference type="Proteomes" id="UP000315759"/>
    </source>
</evidence>
<keyword evidence="7" id="KW-1185">Reference proteome</keyword>
<feature type="domain" description="HTH hxlR-type" evidence="5">
    <location>
        <begin position="16"/>
        <end position="113"/>
    </location>
</feature>
<organism evidence="6 7">
    <name type="scientific">Mycolicibacterium hodleri</name>
    <dbReference type="NCBI Taxonomy" id="49897"/>
    <lineage>
        <taxon>Bacteria</taxon>
        <taxon>Bacillati</taxon>
        <taxon>Actinomycetota</taxon>
        <taxon>Actinomycetes</taxon>
        <taxon>Mycobacteriales</taxon>
        <taxon>Mycobacteriaceae</taxon>
        <taxon>Mycolicibacterium</taxon>
    </lineage>
</organism>
<evidence type="ECO:0000259" key="5">
    <source>
        <dbReference type="PROSITE" id="PS51118"/>
    </source>
</evidence>
<dbReference type="GO" id="GO:0003677">
    <property type="term" value="F:DNA binding"/>
    <property type="evidence" value="ECO:0007669"/>
    <property type="project" value="UniProtKB-KW"/>
</dbReference>
<dbReference type="PANTHER" id="PTHR33204:SF18">
    <property type="entry name" value="TRANSCRIPTIONAL REGULATORY PROTEIN"/>
    <property type="match status" value="1"/>
</dbReference>